<dbReference type="GO" id="GO:0016020">
    <property type="term" value="C:membrane"/>
    <property type="evidence" value="ECO:0007669"/>
    <property type="project" value="UniProtKB-SubCell"/>
</dbReference>
<feature type="transmembrane region" description="Helical" evidence="11">
    <location>
        <begin position="114"/>
        <end position="131"/>
    </location>
</feature>
<feature type="transmembrane region" description="Helical" evidence="11">
    <location>
        <begin position="77"/>
        <end position="94"/>
    </location>
</feature>
<reference evidence="14" key="2">
    <citation type="submission" date="2023-02" db="EMBL/GenBank/DDBJ databases">
        <authorList>
            <person name="Swenson N.G."/>
            <person name="Wegrzyn J.L."/>
            <person name="Mcevoy S.L."/>
        </authorList>
    </citation>
    <scope>NUCLEOTIDE SEQUENCE</scope>
    <source>
        <strain evidence="14">91603</strain>
        <tissue evidence="14">Leaf</tissue>
    </source>
</reference>
<dbReference type="PANTHER" id="PTHR32468:SF108">
    <property type="entry name" value="CATION_H(+) ANTIPORTER 15-LIKE"/>
    <property type="match status" value="1"/>
</dbReference>
<evidence type="ECO:0000256" key="7">
    <source>
        <dbReference type="ARBA" id="ARBA00022989"/>
    </source>
</evidence>
<comment type="similarity">
    <text evidence="10">Belongs to the monovalent cation:proton antiporter 2 (CPA2) transporter (TC 2.A.37) family. CHX (TC 2.A.37.4) subfamily.</text>
</comment>
<dbReference type="GO" id="GO:1902600">
    <property type="term" value="P:proton transmembrane transport"/>
    <property type="evidence" value="ECO:0007669"/>
    <property type="project" value="InterPro"/>
</dbReference>
<accession>A0AAD5NGG8</accession>
<feature type="domain" description="Cation/H(+) antiporter C-terminal" evidence="13">
    <location>
        <begin position="636"/>
        <end position="779"/>
    </location>
</feature>
<dbReference type="GO" id="GO:0012505">
    <property type="term" value="C:endomembrane system"/>
    <property type="evidence" value="ECO:0007669"/>
    <property type="project" value="TreeGrafter"/>
</dbReference>
<comment type="subcellular location">
    <subcellularLocation>
        <location evidence="1">Membrane</location>
        <topology evidence="1">Multi-pass membrane protein</topology>
    </subcellularLocation>
</comment>
<evidence type="ECO:0000256" key="6">
    <source>
        <dbReference type="ARBA" id="ARBA00022958"/>
    </source>
</evidence>
<evidence type="ECO:0000256" key="3">
    <source>
        <dbReference type="ARBA" id="ARBA00022449"/>
    </source>
</evidence>
<feature type="transmembrane region" description="Helical" evidence="11">
    <location>
        <begin position="1158"/>
        <end position="1181"/>
    </location>
</feature>
<dbReference type="GO" id="GO:0015297">
    <property type="term" value="F:antiporter activity"/>
    <property type="evidence" value="ECO:0007669"/>
    <property type="project" value="UniProtKB-KW"/>
</dbReference>
<evidence type="ECO:0000256" key="5">
    <source>
        <dbReference type="ARBA" id="ARBA00022692"/>
    </source>
</evidence>
<dbReference type="Proteomes" id="UP001064489">
    <property type="component" value="Chromosome 12"/>
</dbReference>
<evidence type="ECO:0000256" key="9">
    <source>
        <dbReference type="ARBA" id="ARBA00023136"/>
    </source>
</evidence>
<dbReference type="GO" id="GO:0006813">
    <property type="term" value="P:potassium ion transport"/>
    <property type="evidence" value="ECO:0007669"/>
    <property type="project" value="UniProtKB-KW"/>
</dbReference>
<dbReference type="GO" id="GO:0006885">
    <property type="term" value="P:regulation of pH"/>
    <property type="evidence" value="ECO:0007669"/>
    <property type="project" value="UniProtKB-ARBA"/>
</dbReference>
<feature type="transmembrane region" description="Helical" evidence="11">
    <location>
        <begin position="846"/>
        <end position="866"/>
    </location>
</feature>
<evidence type="ECO:0000313" key="14">
    <source>
        <dbReference type="EMBL" id="KAI9157710.1"/>
    </source>
</evidence>
<dbReference type="PANTHER" id="PTHR32468">
    <property type="entry name" value="CATION/H + ANTIPORTER"/>
    <property type="match status" value="1"/>
</dbReference>
<feature type="transmembrane region" description="Helical" evidence="11">
    <location>
        <begin position="983"/>
        <end position="1004"/>
    </location>
</feature>
<dbReference type="InterPro" id="IPR050794">
    <property type="entry name" value="CPA2_transporter"/>
</dbReference>
<feature type="transmembrane region" description="Helical" evidence="11">
    <location>
        <begin position="1016"/>
        <end position="1041"/>
    </location>
</feature>
<keyword evidence="9 11" id="KW-0472">Membrane</keyword>
<feature type="transmembrane region" description="Helical" evidence="11">
    <location>
        <begin position="391"/>
        <end position="409"/>
    </location>
</feature>
<sequence>MFNRNVNLRNYNLNGNISDLYFKACEPYKKEIPTKGIWFGDDPIDRVFSIVMLQIILMFLFSRLMYFVLRPLKQPRFICNLLAGIILGPSVLLHGDNSFVDRIFRPREMVFTNSMSIVGVMYFIFLSAVKMDKSRIITAARNSMNVGLTCFIVPLIIVFSLFYIFRNSITGIHGGSFHLFISASSSLSYFPVITDAASELKMLTSELGTIAMSCAILHEILGWFLLSLSVFLRGGDLRYTIESVVAMSVLMLFIILVLRPMVQWIIRRILEGRPVDGFYIKTILVGPLIMGFLSDMIGATILPGALIMGLIIPAGPPLGSSLVEKSELIISELILPFMYIRVGQLTNVYSITDWKVFTIIQFILLSGFLGKIAGCLSSLPCSNNGGVRNSFLLGLFLNTKGVIELSLILRWRARQLIDEPAFATLVIYTIVVTAIVTPLLQIFNKSQARLEATSSMKNTTRSLQATLLTSELQIMCCFHYEENVHGIIALLKSCNSTGISPMCVYAVHLIDLVGRAAPLLHPYNSQRKRFRENSTDRIMKALKTSLIKGSSSPVTIQPFRVIAPYNTIHESICRLARDKYIPLVLVPFPENLDTHGRKLALHSFNILMQAYAPCTVGILVDRSLPRIFCSIYFTYNIGVLFLGGPDDREALSLVLRISGHPGVSITVLRIELRGEKFENQSEKYLDDCLVSEFKARNISNASVVCRKLVAENTMQVVDSIRSLENNYDLVIVGKQRGPSSQLEQEMLPWVENEELGTIGDMVASSDFCGGTVSVLVMHCAVGGHVNVTGSSSMRNSDERSRFFSSPSSFDNLDQDLSVKKAGIIMGPSVLGYEKKIMDKVFEPKSLLLSHSLSTMGAIYFVFITSVKMDKSRILLTPKKVWNVSMTCFFIPFIISITLLCLLKNYLSGINKNMTYLTYVSITKSISHYPAISEALGELNLLNSELGNLALSAVMLHEILAGLFIATAMLAIPGNKKKAIISQFYLVILIIFLVFALRPLMKWIIRTTPEGKPVKGVYVKLILIAPLITGMLSDSLGATFYIGAQMMGFIIPAGPPLGSVLVEKSELIMSEILLPFFYIQIGQYTYVQAIKDWTAFWTIMFISITVSLARVAGSLLSLLCFNAGLRNALLLGIIMENKGVIELNVYLYWRVRQYVDDSIFAAFVLSVIAINAVATPLIQIFYKREKSLDARSYSIAESHLRTVQLARSIGEFRVLCCIHVEDNVNGMITLLKALNPNEISSICAYTLHLTQLIGRSAPVLAPYEIQRKKVQPNSTDRIMHALSKFSKTSSVSITIRPLRVIAPYKTMHEIICKLARDEVIPLIIVPFPESLEFHGKRTILRGLNINIQTYAPCTVGTLVDRSAQHHRSTTHFSYNVVVFFFGGPDDREALALALRMSGHPGVSITMIRIDYIPDTEEDDENERHLDEAFINEFKSSNIGNACVVCDEVVIAEETMQVMNAIRSVDNSYDLVIVGKRRRPNSLLVKEMSPWLVYKELGVIGDLVASSDFCVGTMSVLVMHCVGVLGDHENGTSKPGTEFSSTNSHQKSHFSFSSSKCDIDNDEKSFVVGHKRNSTVYTEV</sequence>
<evidence type="ECO:0000256" key="2">
    <source>
        <dbReference type="ARBA" id="ARBA00022448"/>
    </source>
</evidence>
<feature type="domain" description="Cation/H(+) antiporter C-terminal" evidence="13">
    <location>
        <begin position="1373"/>
        <end position="1517"/>
    </location>
</feature>
<dbReference type="FunFam" id="1.20.1530.20:FF:000003">
    <property type="entry name" value="Cation/H(+) antiporter 15"/>
    <property type="match status" value="1"/>
</dbReference>
<keyword evidence="15" id="KW-1185">Reference proteome</keyword>
<comment type="caution">
    <text evidence="14">The sequence shown here is derived from an EMBL/GenBank/DDBJ whole genome shotgun (WGS) entry which is preliminary data.</text>
</comment>
<dbReference type="EMBL" id="JAJSOW010000107">
    <property type="protein sequence ID" value="KAI9157710.1"/>
    <property type="molecule type" value="Genomic_DNA"/>
</dbReference>
<evidence type="ECO:0000256" key="10">
    <source>
        <dbReference type="ARBA" id="ARBA00038341"/>
    </source>
</evidence>
<evidence type="ECO:0000256" key="11">
    <source>
        <dbReference type="SAM" id="Phobius"/>
    </source>
</evidence>
<feature type="transmembrane region" description="Helical" evidence="11">
    <location>
        <begin position="948"/>
        <end position="971"/>
    </location>
</feature>
<feature type="domain" description="Cation/H+ exchanger transmembrane" evidence="12">
    <location>
        <begin position="821"/>
        <end position="1172"/>
    </location>
</feature>
<evidence type="ECO:0000256" key="4">
    <source>
        <dbReference type="ARBA" id="ARBA00022538"/>
    </source>
</evidence>
<evidence type="ECO:0000256" key="8">
    <source>
        <dbReference type="ARBA" id="ARBA00023065"/>
    </source>
</evidence>
<name>A0AAD5NGG8_ACENE</name>
<reference evidence="14" key="1">
    <citation type="journal article" date="2022" name="Plant J.">
        <title>Strategies of tolerance reflected in two North American maple genomes.</title>
        <authorList>
            <person name="McEvoy S.L."/>
            <person name="Sezen U.U."/>
            <person name="Trouern-Trend A."/>
            <person name="McMahon S.M."/>
            <person name="Schaberg P.G."/>
            <person name="Yang J."/>
            <person name="Wegrzyn J.L."/>
            <person name="Swenson N.G."/>
        </authorList>
    </citation>
    <scope>NUCLEOTIDE SEQUENCE</scope>
    <source>
        <strain evidence="14">91603</strain>
    </source>
</reference>
<feature type="transmembrane region" description="Helical" evidence="11">
    <location>
        <begin position="244"/>
        <end position="262"/>
    </location>
</feature>
<dbReference type="InterPro" id="IPR006153">
    <property type="entry name" value="Cation/H_exchanger_TM"/>
</dbReference>
<feature type="domain" description="Cation/H+ exchanger transmembrane" evidence="12">
    <location>
        <begin position="62"/>
        <end position="440"/>
    </location>
</feature>
<dbReference type="Gene3D" id="1.20.1530.20">
    <property type="match status" value="2"/>
</dbReference>
<dbReference type="Pfam" id="PF00999">
    <property type="entry name" value="Na_H_Exchanger"/>
    <property type="match status" value="2"/>
</dbReference>
<keyword evidence="8" id="KW-0406">Ion transport</keyword>
<evidence type="ECO:0000259" key="13">
    <source>
        <dbReference type="Pfam" id="PF23259"/>
    </source>
</evidence>
<dbReference type="InterPro" id="IPR057290">
    <property type="entry name" value="CHX17_C"/>
</dbReference>
<evidence type="ECO:0008006" key="16">
    <source>
        <dbReference type="Google" id="ProtNLM"/>
    </source>
</evidence>
<evidence type="ECO:0000259" key="12">
    <source>
        <dbReference type="Pfam" id="PF00999"/>
    </source>
</evidence>
<keyword evidence="5 11" id="KW-0812">Transmembrane</keyword>
<feature type="transmembrane region" description="Helical" evidence="11">
    <location>
        <begin position="887"/>
        <end position="906"/>
    </location>
</feature>
<dbReference type="Pfam" id="PF23259">
    <property type="entry name" value="CHX17_C"/>
    <property type="match status" value="2"/>
</dbReference>
<keyword evidence="7 11" id="KW-1133">Transmembrane helix</keyword>
<keyword evidence="2" id="KW-0813">Transport</keyword>
<organism evidence="14 15">
    <name type="scientific">Acer negundo</name>
    <name type="common">Box elder</name>
    <dbReference type="NCBI Taxonomy" id="4023"/>
    <lineage>
        <taxon>Eukaryota</taxon>
        <taxon>Viridiplantae</taxon>
        <taxon>Streptophyta</taxon>
        <taxon>Embryophyta</taxon>
        <taxon>Tracheophyta</taxon>
        <taxon>Spermatophyta</taxon>
        <taxon>Magnoliopsida</taxon>
        <taxon>eudicotyledons</taxon>
        <taxon>Gunneridae</taxon>
        <taxon>Pentapetalae</taxon>
        <taxon>rosids</taxon>
        <taxon>malvids</taxon>
        <taxon>Sapindales</taxon>
        <taxon>Sapindaceae</taxon>
        <taxon>Hippocastanoideae</taxon>
        <taxon>Acereae</taxon>
        <taxon>Acer</taxon>
    </lineage>
</organism>
<feature type="transmembrane region" description="Helical" evidence="11">
    <location>
        <begin position="209"/>
        <end position="232"/>
    </location>
</feature>
<feature type="transmembrane region" description="Helical" evidence="11">
    <location>
        <begin position="177"/>
        <end position="197"/>
    </location>
</feature>
<feature type="transmembrane region" description="Helical" evidence="11">
    <location>
        <begin position="421"/>
        <end position="443"/>
    </location>
</feature>
<dbReference type="InterPro" id="IPR038770">
    <property type="entry name" value="Na+/solute_symporter_sf"/>
</dbReference>
<keyword evidence="3" id="KW-0050">Antiport</keyword>
<keyword evidence="6" id="KW-0630">Potassium</keyword>
<evidence type="ECO:0000256" key="1">
    <source>
        <dbReference type="ARBA" id="ARBA00004141"/>
    </source>
</evidence>
<feature type="transmembrane region" description="Helical" evidence="11">
    <location>
        <begin position="356"/>
        <end position="379"/>
    </location>
</feature>
<gene>
    <name evidence="14" type="ORF">LWI28_026721</name>
</gene>
<feature type="transmembrane region" description="Helical" evidence="11">
    <location>
        <begin position="1095"/>
        <end position="1120"/>
    </location>
</feature>
<feature type="transmembrane region" description="Helical" evidence="11">
    <location>
        <begin position="47"/>
        <end position="65"/>
    </location>
</feature>
<keyword evidence="4" id="KW-0633">Potassium transport</keyword>
<feature type="transmembrane region" description="Helical" evidence="11">
    <location>
        <begin position="143"/>
        <end position="165"/>
    </location>
</feature>
<evidence type="ECO:0000313" key="15">
    <source>
        <dbReference type="Proteomes" id="UP001064489"/>
    </source>
</evidence>
<proteinExistence type="inferred from homology"/>
<feature type="transmembrane region" description="Helical" evidence="11">
    <location>
        <begin position="283"/>
        <end position="308"/>
    </location>
</feature>
<protein>
    <recommendedName>
        <fullName evidence="16">Cation/H+ exchanger domain-containing protein</fullName>
    </recommendedName>
</protein>